<name>S0F2R0_CHOCR</name>
<dbReference type="Gramene" id="CDF77381">
    <property type="protein sequence ID" value="CDF77381"/>
    <property type="gene ID" value="CHC_T00007896001"/>
</dbReference>
<keyword evidence="3" id="KW-1185">Reference proteome</keyword>
<dbReference type="KEGG" id="ccp:CHC_T00007896001"/>
<dbReference type="AlphaFoldDB" id="S0F2R0"/>
<proteinExistence type="predicted"/>
<feature type="region of interest" description="Disordered" evidence="1">
    <location>
        <begin position="110"/>
        <end position="135"/>
    </location>
</feature>
<dbReference type="Proteomes" id="UP000012073">
    <property type="component" value="Unassembled WGS sequence"/>
</dbReference>
<feature type="region of interest" description="Disordered" evidence="1">
    <location>
        <begin position="155"/>
        <end position="178"/>
    </location>
</feature>
<dbReference type="EMBL" id="HG001523">
    <property type="protein sequence ID" value="CDF77381.1"/>
    <property type="molecule type" value="Genomic_DNA"/>
</dbReference>
<accession>S0F2R0</accession>
<protein>
    <submittedName>
        <fullName evidence="2">Uncharacterized protein</fullName>
    </submittedName>
</protein>
<sequence>MGVWNAMLCPLSTKNIPMVSKPCSMSRDKPILNGLTTLDRGRCATSYFVCHIATENCAFRNALALFFSQDVHVRPLQCSMCFSPNTRSYSLQHLSNDTFPLSGLPTPFSPRKPIRGPTKAFSSAPPATSETPVPLPSPFLRPQYTFSFRQPLPPLLPAPTSTPTATPRAHLPASRPAF</sequence>
<feature type="compositionally biased region" description="Low complexity" evidence="1">
    <location>
        <begin position="158"/>
        <end position="167"/>
    </location>
</feature>
<organism evidence="2 3">
    <name type="scientific">Chondrus crispus</name>
    <name type="common">Carrageen Irish moss</name>
    <name type="synonym">Polymorpha crispa</name>
    <dbReference type="NCBI Taxonomy" id="2769"/>
    <lineage>
        <taxon>Eukaryota</taxon>
        <taxon>Rhodophyta</taxon>
        <taxon>Florideophyceae</taxon>
        <taxon>Rhodymeniophycidae</taxon>
        <taxon>Gigartinales</taxon>
        <taxon>Gigartinaceae</taxon>
        <taxon>Chondrus</taxon>
    </lineage>
</organism>
<reference evidence="3" key="1">
    <citation type="journal article" date="2013" name="Proc. Natl. Acad. Sci. U.S.A.">
        <title>Genome structure and metabolic features in the red seaweed Chondrus crispus shed light on evolution of the Archaeplastida.</title>
        <authorList>
            <person name="Collen J."/>
            <person name="Porcel B."/>
            <person name="Carre W."/>
            <person name="Ball S.G."/>
            <person name="Chaparro C."/>
            <person name="Tonon T."/>
            <person name="Barbeyron T."/>
            <person name="Michel G."/>
            <person name="Noel B."/>
            <person name="Valentin K."/>
            <person name="Elias M."/>
            <person name="Artiguenave F."/>
            <person name="Arun A."/>
            <person name="Aury J.M."/>
            <person name="Barbosa-Neto J.F."/>
            <person name="Bothwell J.H."/>
            <person name="Bouget F.Y."/>
            <person name="Brillet L."/>
            <person name="Cabello-Hurtado F."/>
            <person name="Capella-Gutierrez S."/>
            <person name="Charrier B."/>
            <person name="Cladiere L."/>
            <person name="Cock J.M."/>
            <person name="Coelho S.M."/>
            <person name="Colleoni C."/>
            <person name="Czjzek M."/>
            <person name="Da Silva C."/>
            <person name="Delage L."/>
            <person name="Denoeud F."/>
            <person name="Deschamps P."/>
            <person name="Dittami S.M."/>
            <person name="Gabaldon T."/>
            <person name="Gachon C.M."/>
            <person name="Groisillier A."/>
            <person name="Herve C."/>
            <person name="Jabbari K."/>
            <person name="Katinka M."/>
            <person name="Kloareg B."/>
            <person name="Kowalczyk N."/>
            <person name="Labadie K."/>
            <person name="Leblanc C."/>
            <person name="Lopez P.J."/>
            <person name="McLachlan D.H."/>
            <person name="Meslet-Cladiere L."/>
            <person name="Moustafa A."/>
            <person name="Nehr Z."/>
            <person name="Nyvall Collen P."/>
            <person name="Panaud O."/>
            <person name="Partensky F."/>
            <person name="Poulain J."/>
            <person name="Rensing S.A."/>
            <person name="Rousvoal S."/>
            <person name="Samson G."/>
            <person name="Symeonidi A."/>
            <person name="Weissenbach J."/>
            <person name="Zambounis A."/>
            <person name="Wincker P."/>
            <person name="Boyen C."/>
        </authorList>
    </citation>
    <scope>NUCLEOTIDE SEQUENCE [LARGE SCALE GENOMIC DNA]</scope>
    <source>
        <strain evidence="3">cv. Stackhouse</strain>
    </source>
</reference>
<dbReference type="GeneID" id="17319972"/>
<gene>
    <name evidence="2" type="ORF">CHC_T00007896001</name>
</gene>
<evidence type="ECO:0000256" key="1">
    <source>
        <dbReference type="SAM" id="MobiDB-lite"/>
    </source>
</evidence>
<dbReference type="RefSeq" id="XP_005712255.1">
    <property type="nucleotide sequence ID" value="XM_005712198.1"/>
</dbReference>
<evidence type="ECO:0000313" key="2">
    <source>
        <dbReference type="EMBL" id="CDF77381.1"/>
    </source>
</evidence>
<evidence type="ECO:0000313" key="3">
    <source>
        <dbReference type="Proteomes" id="UP000012073"/>
    </source>
</evidence>